<dbReference type="PANTHER" id="PTHR22773">
    <property type="entry name" value="NADH DEHYDROGENASE"/>
    <property type="match status" value="1"/>
</dbReference>
<dbReference type="GO" id="GO:0005886">
    <property type="term" value="C:plasma membrane"/>
    <property type="evidence" value="ECO:0007669"/>
    <property type="project" value="UniProtKB-SubCell"/>
</dbReference>
<dbReference type="Proteomes" id="UP000031518">
    <property type="component" value="Unassembled WGS sequence"/>
</dbReference>
<reference evidence="9 10" key="1">
    <citation type="submission" date="2013-12" db="EMBL/GenBank/DDBJ databases">
        <authorList>
            <person name="Stott M."/>
        </authorList>
    </citation>
    <scope>NUCLEOTIDE SEQUENCE [LARGE SCALE GENOMIC DNA]</scope>
    <source>
        <strain evidence="9 10">K22</strain>
    </source>
</reference>
<feature type="transmembrane region" description="Helical" evidence="6">
    <location>
        <begin position="442"/>
        <end position="462"/>
    </location>
</feature>
<evidence type="ECO:0000256" key="3">
    <source>
        <dbReference type="ARBA" id="ARBA00022692"/>
    </source>
</evidence>
<keyword evidence="9" id="KW-0560">Oxidoreductase</keyword>
<keyword evidence="2" id="KW-0997">Cell inner membrane</keyword>
<dbReference type="Pfam" id="PF00361">
    <property type="entry name" value="Proton_antipo_M"/>
    <property type="match status" value="1"/>
</dbReference>
<feature type="transmembrane region" description="Helical" evidence="6">
    <location>
        <begin position="360"/>
        <end position="386"/>
    </location>
</feature>
<comment type="catalytic activity">
    <reaction evidence="6">
        <text>a quinone + NADH + 5 H(+)(in) = a quinol + NAD(+) + 4 H(+)(out)</text>
        <dbReference type="Rhea" id="RHEA:57888"/>
        <dbReference type="ChEBI" id="CHEBI:15378"/>
        <dbReference type="ChEBI" id="CHEBI:24646"/>
        <dbReference type="ChEBI" id="CHEBI:57540"/>
        <dbReference type="ChEBI" id="CHEBI:57945"/>
        <dbReference type="ChEBI" id="CHEBI:132124"/>
    </reaction>
</comment>
<name>A0A0B6WT94_9BACT</name>
<protein>
    <recommendedName>
        <fullName evidence="6">NADH-quinone oxidoreductase subunit N</fullName>
        <ecNumber evidence="6">7.1.1.-</ecNumber>
    </recommendedName>
    <alternativeName>
        <fullName evidence="6">NADH dehydrogenase I subunit N</fullName>
    </alternativeName>
    <alternativeName>
        <fullName evidence="6">NDH-1 subunit N</fullName>
    </alternativeName>
</protein>
<dbReference type="RefSeq" id="WP_041973910.1">
    <property type="nucleotide sequence ID" value="NZ_CBXV010000002.1"/>
</dbReference>
<feature type="transmembrane region" description="Helical" evidence="6">
    <location>
        <begin position="91"/>
        <end position="112"/>
    </location>
</feature>
<evidence type="ECO:0000313" key="10">
    <source>
        <dbReference type="Proteomes" id="UP000031518"/>
    </source>
</evidence>
<accession>A0A0B6WT94</accession>
<evidence type="ECO:0000256" key="1">
    <source>
        <dbReference type="ARBA" id="ARBA00004127"/>
    </source>
</evidence>
<feature type="transmembrane region" description="Helical" evidence="6">
    <location>
        <begin position="20"/>
        <end position="42"/>
    </location>
</feature>
<evidence type="ECO:0000256" key="2">
    <source>
        <dbReference type="ARBA" id="ARBA00022519"/>
    </source>
</evidence>
<dbReference type="GO" id="GO:0050136">
    <property type="term" value="F:NADH dehydrogenase (quinone) (non-electrogenic) activity"/>
    <property type="evidence" value="ECO:0007669"/>
    <property type="project" value="UniProtKB-UniRule"/>
</dbReference>
<dbReference type="GO" id="GO:0012505">
    <property type="term" value="C:endomembrane system"/>
    <property type="evidence" value="ECO:0007669"/>
    <property type="project" value="UniProtKB-SubCell"/>
</dbReference>
<keyword evidence="6" id="KW-1003">Cell membrane</keyword>
<sequence>MNIYFGLQTATQQFADVNLWLLMPELIVASAGVLVMLVDAFTKRLDQRWLTGGISLIGLVAAAVSCVWLWTSWTGPTEAFFGMIVLDRLRLSFTLVFLVVSALSVLLSMIWVEWERLPAGEFHALLLFATAGMMLMASGGDLVMIFLGLELLSISTYVMAGFRRTDVRSNEASMKYFILGSFSSAFLLYGTALVYGATAMANGTPGTTNIREIAQRLDTALYPPLLFAGAAMLLIGFGFKVATAPFHVWTPDVYEGAPTPVTAFMAAGPKAAGFASFMRVFLFGFPFVVAAGTAQRLHSAWIAVLVVLAVITMTVGNTAAILQSNVKRMLAYSSIAHAGYVLVGLVAAGAASDLGQRNEAIAAVVFYLLVYSIMTLGAFAVVTILARSGDRRTEIEDYNGIGFDSPWLAFAFSVSLLSLLGVPLTAGFMGKVMVFSAALDQGYVGLVVVAVLNTVVSAYYYLRLIVVMFFRERSGAWNAPLVPASMAIALALTVVGIFYLGIFPGRVIEVFQASPSVISRLLGT</sequence>
<dbReference type="AlphaFoldDB" id="A0A0B6WT94"/>
<dbReference type="OrthoDB" id="9807568at2"/>
<feature type="transmembrane region" description="Helical" evidence="6">
    <location>
        <begin position="329"/>
        <end position="348"/>
    </location>
</feature>
<feature type="transmembrane region" description="Helical" evidence="6">
    <location>
        <begin position="49"/>
        <end position="71"/>
    </location>
</feature>
<dbReference type="HAMAP" id="MF_00445">
    <property type="entry name" value="NDH1_NuoN_1"/>
    <property type="match status" value="1"/>
</dbReference>
<feature type="transmembrane region" description="Helical" evidence="6">
    <location>
        <begin position="174"/>
        <end position="201"/>
    </location>
</feature>
<dbReference type="GO" id="GO:0048038">
    <property type="term" value="F:quinone binding"/>
    <property type="evidence" value="ECO:0007669"/>
    <property type="project" value="UniProtKB-KW"/>
</dbReference>
<reference evidence="9 10" key="2">
    <citation type="submission" date="2015-01" db="EMBL/GenBank/DDBJ databases">
        <title>Complete genome sequence of Pyrinomonas methylaliphatogenes type strain K22T.</title>
        <authorList>
            <person name="Lee K.C.Y."/>
            <person name="Power J.F."/>
            <person name="Dunfield P.F."/>
            <person name="Morgan X.C."/>
            <person name="Huttenhower C."/>
            <person name="Stott M.B."/>
        </authorList>
    </citation>
    <scope>NUCLEOTIDE SEQUENCE [LARGE SCALE GENOMIC DNA]</scope>
    <source>
        <strain evidence="9 10">K22</strain>
    </source>
</reference>
<comment type="function">
    <text evidence="6">NDH-1 shuttles electrons from NADH, via FMN and iron-sulfur (Fe-S) centers, to quinones in the respiratory chain. The immediate electron acceptor for the enzyme in this species is believed to be ubiquinone. Couples the redox reaction to proton translocation (for every two electrons transferred, four hydrogen ions are translocated across the cytoplasmic membrane), and thus conserves the redox energy in a proton gradient.</text>
</comment>
<feature type="transmembrane region" description="Helical" evidence="6">
    <location>
        <begin position="143"/>
        <end position="162"/>
    </location>
</feature>
<feature type="domain" description="NADH:quinone oxidoreductase/Mrp antiporter transmembrane" evidence="8">
    <location>
        <begin position="140"/>
        <end position="456"/>
    </location>
</feature>
<keyword evidence="4 6" id="KW-1133">Transmembrane helix</keyword>
<feature type="transmembrane region" description="Helical" evidence="6">
    <location>
        <begin position="119"/>
        <end position="137"/>
    </location>
</feature>
<dbReference type="InterPro" id="IPR010096">
    <property type="entry name" value="NADH-Q_OxRdtase_suN/2"/>
</dbReference>
<evidence type="ECO:0000259" key="8">
    <source>
        <dbReference type="Pfam" id="PF00361"/>
    </source>
</evidence>
<feature type="transmembrane region" description="Helical" evidence="6">
    <location>
        <begin position="482"/>
        <end position="502"/>
    </location>
</feature>
<proteinExistence type="inferred from homology"/>
<feature type="transmembrane region" description="Helical" evidence="6">
    <location>
        <begin position="221"/>
        <end position="239"/>
    </location>
</feature>
<keyword evidence="10" id="KW-1185">Reference proteome</keyword>
<keyword evidence="5 6" id="KW-0472">Membrane</keyword>
<dbReference type="GO" id="GO:0008137">
    <property type="term" value="F:NADH dehydrogenase (ubiquinone) activity"/>
    <property type="evidence" value="ECO:0007669"/>
    <property type="project" value="InterPro"/>
</dbReference>
<comment type="similarity">
    <text evidence="6">Belongs to the complex I subunit 2 family.</text>
</comment>
<comment type="subunit">
    <text evidence="6">NDH-1 is composed of 14 different subunits. Subunits NuoA, H, J, K, L, M, N constitute the membrane sector of the complex.</text>
</comment>
<dbReference type="STRING" id="454194.PYK22_00437"/>
<feature type="transmembrane region" description="Helical" evidence="6">
    <location>
        <begin position="407"/>
        <end position="430"/>
    </location>
</feature>
<evidence type="ECO:0000256" key="6">
    <source>
        <dbReference type="HAMAP-Rule" id="MF_00445"/>
    </source>
</evidence>
<evidence type="ECO:0000256" key="4">
    <source>
        <dbReference type="ARBA" id="ARBA00022989"/>
    </source>
</evidence>
<keyword evidence="3 6" id="KW-0812">Transmembrane</keyword>
<feature type="transmembrane region" description="Helical" evidence="6">
    <location>
        <begin position="274"/>
        <end position="294"/>
    </location>
</feature>
<keyword evidence="6" id="KW-0520">NAD</keyword>
<evidence type="ECO:0000313" key="9">
    <source>
        <dbReference type="EMBL" id="CDM64443.1"/>
    </source>
</evidence>
<dbReference type="NCBIfam" id="TIGR01770">
    <property type="entry name" value="NDH_I_N"/>
    <property type="match status" value="1"/>
</dbReference>
<keyword evidence="6" id="KW-0813">Transport</keyword>
<feature type="transmembrane region" description="Helical" evidence="6">
    <location>
        <begin position="300"/>
        <end position="322"/>
    </location>
</feature>
<organism evidence="9 10">
    <name type="scientific">Pyrinomonas methylaliphatogenes</name>
    <dbReference type="NCBI Taxonomy" id="454194"/>
    <lineage>
        <taxon>Bacteria</taxon>
        <taxon>Pseudomonadati</taxon>
        <taxon>Acidobacteriota</taxon>
        <taxon>Blastocatellia</taxon>
        <taxon>Blastocatellales</taxon>
        <taxon>Pyrinomonadaceae</taxon>
        <taxon>Pyrinomonas</taxon>
    </lineage>
</organism>
<comment type="subcellular location">
    <subcellularLocation>
        <location evidence="6">Cell membrane</location>
        <topology evidence="6">Multi-pass membrane protein</topology>
    </subcellularLocation>
    <subcellularLocation>
        <location evidence="1">Endomembrane system</location>
        <topology evidence="1">Multi-pass membrane protein</topology>
    </subcellularLocation>
    <subcellularLocation>
        <location evidence="7">Membrane</location>
        <topology evidence="7">Multi-pass membrane protein</topology>
    </subcellularLocation>
</comment>
<gene>
    <name evidence="6" type="primary">nuoN</name>
    <name evidence="9" type="ORF">PYK22_00437</name>
</gene>
<dbReference type="EC" id="7.1.1.-" evidence="6"/>
<dbReference type="GO" id="GO:0042773">
    <property type="term" value="P:ATP synthesis coupled electron transport"/>
    <property type="evidence" value="ECO:0007669"/>
    <property type="project" value="InterPro"/>
</dbReference>
<dbReference type="PRINTS" id="PR01434">
    <property type="entry name" value="NADHDHGNASE5"/>
</dbReference>
<keyword evidence="6" id="KW-1278">Translocase</keyword>
<keyword evidence="6" id="KW-0830">Ubiquinone</keyword>
<evidence type="ECO:0000256" key="5">
    <source>
        <dbReference type="ARBA" id="ARBA00023136"/>
    </source>
</evidence>
<evidence type="ECO:0000256" key="7">
    <source>
        <dbReference type="RuleBase" id="RU000320"/>
    </source>
</evidence>
<dbReference type="InterPro" id="IPR001750">
    <property type="entry name" value="ND/Mrp_TM"/>
</dbReference>
<keyword evidence="6" id="KW-0874">Quinone</keyword>
<dbReference type="EMBL" id="CBXV010000002">
    <property type="protein sequence ID" value="CDM64443.1"/>
    <property type="molecule type" value="Genomic_DNA"/>
</dbReference>